<evidence type="ECO:0000256" key="1">
    <source>
        <dbReference type="ARBA" id="ARBA00022741"/>
    </source>
</evidence>
<dbReference type="InterPro" id="IPR000792">
    <property type="entry name" value="Tscrpt_reg_LuxR_C"/>
</dbReference>
<keyword evidence="5" id="KW-1185">Reference proteome</keyword>
<evidence type="ECO:0000259" key="3">
    <source>
        <dbReference type="PROSITE" id="PS50043"/>
    </source>
</evidence>
<dbReference type="GO" id="GO:0005524">
    <property type="term" value="F:ATP binding"/>
    <property type="evidence" value="ECO:0007669"/>
    <property type="project" value="UniProtKB-KW"/>
</dbReference>
<accession>A0A1C6UH71</accession>
<evidence type="ECO:0000256" key="2">
    <source>
        <dbReference type="ARBA" id="ARBA00022840"/>
    </source>
</evidence>
<dbReference type="InterPro" id="IPR041664">
    <property type="entry name" value="AAA_16"/>
</dbReference>
<dbReference type="SMART" id="SM00421">
    <property type="entry name" value="HTH_LUXR"/>
    <property type="match status" value="1"/>
</dbReference>
<dbReference type="Gene3D" id="1.25.40.10">
    <property type="entry name" value="Tetratricopeptide repeat domain"/>
    <property type="match status" value="1"/>
</dbReference>
<dbReference type="PANTHER" id="PTHR16305">
    <property type="entry name" value="TESTICULAR SOLUBLE ADENYLYL CYCLASE"/>
    <property type="match status" value="1"/>
</dbReference>
<dbReference type="AlphaFoldDB" id="A0A1C6UH71"/>
<dbReference type="RefSeq" id="WP_091118294.1">
    <property type="nucleotide sequence ID" value="NZ_FMHY01000002.1"/>
</dbReference>
<keyword evidence="2" id="KW-0067">ATP-binding</keyword>
<dbReference type="GO" id="GO:0005737">
    <property type="term" value="C:cytoplasm"/>
    <property type="evidence" value="ECO:0007669"/>
    <property type="project" value="TreeGrafter"/>
</dbReference>
<dbReference type="GO" id="GO:0004016">
    <property type="term" value="F:adenylate cyclase activity"/>
    <property type="evidence" value="ECO:0007669"/>
    <property type="project" value="TreeGrafter"/>
</dbReference>
<dbReference type="InterPro" id="IPR027417">
    <property type="entry name" value="P-loop_NTPase"/>
</dbReference>
<protein>
    <submittedName>
        <fullName evidence="4">Regulatory protein, luxR family</fullName>
    </submittedName>
</protein>
<dbReference type="GO" id="GO:0006355">
    <property type="term" value="P:regulation of DNA-templated transcription"/>
    <property type="evidence" value="ECO:0007669"/>
    <property type="project" value="InterPro"/>
</dbReference>
<dbReference type="InterPro" id="IPR036388">
    <property type="entry name" value="WH-like_DNA-bd_sf"/>
</dbReference>
<dbReference type="Pfam" id="PF00196">
    <property type="entry name" value="GerE"/>
    <property type="match status" value="1"/>
</dbReference>
<dbReference type="STRING" id="227316.GA0070604_2743"/>
<dbReference type="SUPFAM" id="SSF52540">
    <property type="entry name" value="P-loop containing nucleoside triphosphate hydrolases"/>
    <property type="match status" value="1"/>
</dbReference>
<dbReference type="PANTHER" id="PTHR16305:SF35">
    <property type="entry name" value="TRANSCRIPTIONAL ACTIVATOR DOMAIN"/>
    <property type="match status" value="1"/>
</dbReference>
<evidence type="ECO:0000313" key="4">
    <source>
        <dbReference type="EMBL" id="SCL53298.1"/>
    </source>
</evidence>
<dbReference type="InterPro" id="IPR011990">
    <property type="entry name" value="TPR-like_helical_dom_sf"/>
</dbReference>
<feature type="domain" description="HTH luxR-type" evidence="3">
    <location>
        <begin position="863"/>
        <end position="928"/>
    </location>
</feature>
<dbReference type="Gene3D" id="1.10.10.10">
    <property type="entry name" value="Winged helix-like DNA-binding domain superfamily/Winged helix DNA-binding domain"/>
    <property type="match status" value="1"/>
</dbReference>
<gene>
    <name evidence="4" type="ORF">GA0070604_2743</name>
</gene>
<dbReference type="SUPFAM" id="SSF48452">
    <property type="entry name" value="TPR-like"/>
    <property type="match status" value="1"/>
</dbReference>
<dbReference type="PRINTS" id="PR00038">
    <property type="entry name" value="HTHLUXR"/>
</dbReference>
<dbReference type="OrthoDB" id="3178131at2"/>
<proteinExistence type="predicted"/>
<dbReference type="Pfam" id="PF13191">
    <property type="entry name" value="AAA_16"/>
    <property type="match status" value="1"/>
</dbReference>
<name>A0A1C6UH71_9ACTN</name>
<dbReference type="GO" id="GO:0003677">
    <property type="term" value="F:DNA binding"/>
    <property type="evidence" value="ECO:0007669"/>
    <property type="project" value="InterPro"/>
</dbReference>
<dbReference type="SUPFAM" id="SSF46894">
    <property type="entry name" value="C-terminal effector domain of the bipartite response regulators"/>
    <property type="match status" value="1"/>
</dbReference>
<dbReference type="PROSITE" id="PS50043">
    <property type="entry name" value="HTH_LUXR_2"/>
    <property type="match status" value="1"/>
</dbReference>
<dbReference type="EMBL" id="FMHY01000002">
    <property type="protein sequence ID" value="SCL53298.1"/>
    <property type="molecule type" value="Genomic_DNA"/>
</dbReference>
<dbReference type="InterPro" id="IPR016032">
    <property type="entry name" value="Sig_transdc_resp-reg_C-effctor"/>
</dbReference>
<evidence type="ECO:0000313" key="5">
    <source>
        <dbReference type="Proteomes" id="UP000199696"/>
    </source>
</evidence>
<dbReference type="Proteomes" id="UP000199696">
    <property type="component" value="Unassembled WGS sequence"/>
</dbReference>
<sequence>MDLVERGPELAALTEVLTASAAGTGGAVLVSGGIGCGKSELLDAVRSWAEQDGFVVLAAVGCWAERESPGGVLGQLLRYAETAWASSGRIAELLDGLGAGGPVPEAEPRTLDAATTAALHHLCTEVLQVAERVPVLICVDDVQFADAVSQHWLIQLLGRLRSARVALVVAECVLSRPTNPRLRAELLRLPNYRRIPLHRLSPAGVGEVLHRHLDPDTAVTLADEAHQVSAGNPLLVRALVEDQRDADRPPAVGARLRVGEAYGDAVLSCVLRGRPVLMRLAQALAVLDEGTDSASLAVRLLDDEEPATIRGGLDALDVAGLLDRGALRHPAAASALRATVPAHDRTRLHRRAAELLYADGAPPTRVARHLVAAERGLPGWALPVLRSAAERHLVENRAADAYACVEAALRICDDESLRVPLKALLTSAAWLLNPSMSARHLGELADALREGRLGDRHALMLAKYLLWHGRFDEAAEAIERIVARGEENDPAGSAELRATREILAASYPALVSGRLRPQERSTARPTRDPRVRSAAALSSLLTGGDEDEAVADAEACMRAMRLTKKTQEALMCAVATLQFADRLPAAASWCDHWLAEARAWQVPLWEAEFASMRASIALRQGNPLLARQLAEAALKQVPLESWGVCIGGPLANLVQAATDTGDHEAASTYLEMPVPEGMFKSRFGLYYLHARGRFQMENGRPHAALNDLVTCGQLMTAWGFDQPALVPWRAEAAQAYLLAGDVARARTLAREQLALVGTRPSRTRGMSLRVLAAVSPPGERADLLTEAVEVLRGCGDQAQLAQALGDLGCLHYQAGRPARARPLVETAARLARACGARPILRRLPLDAGPPRPEPADPAEQVSRVAALSLLSGAERRVAALAARGHTNREISRRLCITVSTVEQHLTRTFRKLGVKTRADLPEEIVLDMAVAG</sequence>
<organism evidence="4 5">
    <name type="scientific">Micromonospora eburnea</name>
    <dbReference type="NCBI Taxonomy" id="227316"/>
    <lineage>
        <taxon>Bacteria</taxon>
        <taxon>Bacillati</taxon>
        <taxon>Actinomycetota</taxon>
        <taxon>Actinomycetes</taxon>
        <taxon>Micromonosporales</taxon>
        <taxon>Micromonosporaceae</taxon>
        <taxon>Micromonospora</taxon>
    </lineage>
</organism>
<keyword evidence="1" id="KW-0547">Nucleotide-binding</keyword>
<dbReference type="CDD" id="cd06170">
    <property type="entry name" value="LuxR_C_like"/>
    <property type="match status" value="1"/>
</dbReference>
<reference evidence="5" key="1">
    <citation type="submission" date="2016-06" db="EMBL/GenBank/DDBJ databases">
        <authorList>
            <person name="Varghese N."/>
            <person name="Submissions Spin"/>
        </authorList>
    </citation>
    <scope>NUCLEOTIDE SEQUENCE [LARGE SCALE GENOMIC DNA]</scope>
    <source>
        <strain evidence="5">DSM 44814</strain>
    </source>
</reference>
<dbReference type="PROSITE" id="PS00622">
    <property type="entry name" value="HTH_LUXR_1"/>
    <property type="match status" value="1"/>
</dbReference>